<feature type="transmembrane region" description="Helical" evidence="8">
    <location>
        <begin position="63"/>
        <end position="80"/>
    </location>
</feature>
<dbReference type="GO" id="GO:0005886">
    <property type="term" value="C:plasma membrane"/>
    <property type="evidence" value="ECO:0007669"/>
    <property type="project" value="UniProtKB-SubCell"/>
</dbReference>
<accession>G5JJR8</accession>
<dbReference type="EMBL" id="AEUN01000459">
    <property type="protein sequence ID" value="EHJ07575.1"/>
    <property type="molecule type" value="Genomic_DNA"/>
</dbReference>
<gene>
    <name evidence="9" type="ORF">SS7213T_08637</name>
</gene>
<dbReference type="AlphaFoldDB" id="G5JJR8"/>
<comment type="similarity">
    <text evidence="2">Belongs to the PsiE family.</text>
</comment>
<evidence type="ECO:0000256" key="1">
    <source>
        <dbReference type="ARBA" id="ARBA00004429"/>
    </source>
</evidence>
<keyword evidence="7 8" id="KW-0472">Membrane</keyword>
<keyword evidence="6 8" id="KW-1133">Transmembrane helix</keyword>
<evidence type="ECO:0000256" key="8">
    <source>
        <dbReference type="SAM" id="Phobius"/>
    </source>
</evidence>
<keyword evidence="10" id="KW-1185">Reference proteome</keyword>
<dbReference type="PATRIC" id="fig|911238.3.peg.1501"/>
<reference evidence="9 10" key="1">
    <citation type="journal article" date="2012" name="BMC Genomics">
        <title>Comparative genomic analysis of the genus Staphylococcus including Staphylococcus aureus and its newly described sister species Staphylococcus simiae.</title>
        <authorList>
            <person name="Suzuki H."/>
            <person name="Lefebure T."/>
            <person name="Pavinski Bitar P."/>
            <person name="Stanhope M.J."/>
        </authorList>
    </citation>
    <scope>NUCLEOTIDE SEQUENCE [LARGE SCALE GENOMIC DNA]</scope>
    <source>
        <strain evidence="9 10">CCM 7213</strain>
    </source>
</reference>
<feature type="transmembrane region" description="Helical" evidence="8">
    <location>
        <begin position="16"/>
        <end position="43"/>
    </location>
</feature>
<proteinExistence type="inferred from homology"/>
<dbReference type="PANTHER" id="PTHR37819">
    <property type="entry name" value="PROTEIN PSIE"/>
    <property type="match status" value="1"/>
</dbReference>
<dbReference type="InterPro" id="IPR009315">
    <property type="entry name" value="P_starv_induced_PsiE"/>
</dbReference>
<evidence type="ECO:0000256" key="7">
    <source>
        <dbReference type="ARBA" id="ARBA00023136"/>
    </source>
</evidence>
<evidence type="ECO:0000256" key="5">
    <source>
        <dbReference type="ARBA" id="ARBA00022692"/>
    </source>
</evidence>
<evidence type="ECO:0000256" key="2">
    <source>
        <dbReference type="ARBA" id="ARBA00005632"/>
    </source>
</evidence>
<name>G5JJR8_9STAP</name>
<evidence type="ECO:0000313" key="9">
    <source>
        <dbReference type="EMBL" id="EHJ07575.1"/>
    </source>
</evidence>
<keyword evidence="4" id="KW-1003">Cell membrane</keyword>
<evidence type="ECO:0000313" key="10">
    <source>
        <dbReference type="Proteomes" id="UP000005413"/>
    </source>
</evidence>
<comment type="subcellular location">
    <subcellularLocation>
        <location evidence="1">Cell inner membrane</location>
        <topology evidence="1">Multi-pass membrane protein</topology>
    </subcellularLocation>
</comment>
<dbReference type="Pfam" id="PF06146">
    <property type="entry name" value="PsiE"/>
    <property type="match status" value="1"/>
</dbReference>
<evidence type="ECO:0000256" key="3">
    <source>
        <dbReference type="ARBA" id="ARBA00021903"/>
    </source>
</evidence>
<organism evidence="9 10">
    <name type="scientific">Staphylococcus simiae CCM 7213 = CCUG 51256</name>
    <dbReference type="NCBI Taxonomy" id="911238"/>
    <lineage>
        <taxon>Bacteria</taxon>
        <taxon>Bacillati</taxon>
        <taxon>Bacillota</taxon>
        <taxon>Bacilli</taxon>
        <taxon>Bacillales</taxon>
        <taxon>Staphylococcaceae</taxon>
        <taxon>Staphylococcus</taxon>
    </lineage>
</organism>
<evidence type="ECO:0000256" key="4">
    <source>
        <dbReference type="ARBA" id="ARBA00022475"/>
    </source>
</evidence>
<comment type="caution">
    <text evidence="9">The sequence shown here is derived from an EMBL/GenBank/DDBJ whole genome shotgun (WGS) entry which is preliminary data.</text>
</comment>
<keyword evidence="5 8" id="KW-0812">Transmembrane</keyword>
<dbReference type="Proteomes" id="UP000005413">
    <property type="component" value="Unassembled WGS sequence"/>
</dbReference>
<dbReference type="GO" id="GO:0016036">
    <property type="term" value="P:cellular response to phosphate starvation"/>
    <property type="evidence" value="ECO:0007669"/>
    <property type="project" value="InterPro"/>
</dbReference>
<dbReference type="InterPro" id="IPR020948">
    <property type="entry name" value="P_starv_induced_PsiE-like"/>
</dbReference>
<evidence type="ECO:0000256" key="6">
    <source>
        <dbReference type="ARBA" id="ARBA00022989"/>
    </source>
</evidence>
<sequence>MKKFKTNKLSEQFSNLLLLAVNICIGAIAVTLVIFLFTEVFGFFENLFLKNSDLKYNQIIEDLLVSFMYIEFILLIVQYFKRNYHFSL</sequence>
<protein>
    <recommendedName>
        <fullName evidence="3">Protein PsiE</fullName>
    </recommendedName>
</protein>
<dbReference type="PANTHER" id="PTHR37819:SF1">
    <property type="entry name" value="PROTEIN PSIE"/>
    <property type="match status" value="1"/>
</dbReference>